<dbReference type="OrthoDB" id="43128at2157"/>
<dbReference type="InterPro" id="IPR039709">
    <property type="entry name" value="VapB3-like"/>
</dbReference>
<sequence>MGDTVVIGIRIPRWVRDELKRLGIDYSREIREYLIKRVREERGRRLIREINELMESIGRVEGNLSARFIREDRDKSWSE</sequence>
<keyword evidence="2" id="KW-1185">Reference proteome</keyword>
<evidence type="ECO:0008006" key="3">
    <source>
        <dbReference type="Google" id="ProtNLM"/>
    </source>
</evidence>
<dbReference type="GeneID" id="4907428"/>
<dbReference type="eggNOG" id="arCOG02217">
    <property type="taxonomic scope" value="Archaea"/>
</dbReference>
<reference evidence="2" key="1">
    <citation type="journal article" date="2009" name="BMC Genomics">
        <title>The complete genome sequence of Staphylothermus marinus reveals differences in sulfur metabolism among heterotrophic Crenarchaeota.</title>
        <authorList>
            <person name="Anderson I.J."/>
            <person name="Dharmarajan L."/>
            <person name="Rodriguez J."/>
            <person name="Hooper S."/>
            <person name="Porat I."/>
            <person name="Ulrich L.E."/>
            <person name="Elkins J.G."/>
            <person name="Mavromatis K."/>
            <person name="Sun H."/>
            <person name="Land M."/>
            <person name="Lapidus A."/>
            <person name="Lucas S."/>
            <person name="Barry K."/>
            <person name="Huber H."/>
            <person name="Zhulin I.B."/>
            <person name="Whitman W.B."/>
            <person name="Mukhopadhyay B."/>
            <person name="Woese C."/>
            <person name="Bristow J."/>
            <person name="Kyrpides N."/>
        </authorList>
    </citation>
    <scope>NUCLEOTIDE SEQUENCE [LARGE SCALE GENOMIC DNA]</scope>
    <source>
        <strain evidence="2">ATCC 43588 / DSM 3639 / JCM 9404 / F1</strain>
    </source>
</reference>
<dbReference type="EMBL" id="CP000575">
    <property type="protein sequence ID" value="ABN69779.1"/>
    <property type="molecule type" value="Genomic_DNA"/>
</dbReference>
<evidence type="ECO:0000313" key="1">
    <source>
        <dbReference type="EMBL" id="ABN69779.1"/>
    </source>
</evidence>
<dbReference type="HOGENOM" id="CLU_175270_2_0_2"/>
<dbReference type="AlphaFoldDB" id="A3DMB9"/>
<accession>A3DMB9</accession>
<organism evidence="1 2">
    <name type="scientific">Staphylothermus marinus (strain ATCC 43588 / DSM 3639 / JCM 9404 / F1)</name>
    <dbReference type="NCBI Taxonomy" id="399550"/>
    <lineage>
        <taxon>Archaea</taxon>
        <taxon>Thermoproteota</taxon>
        <taxon>Thermoprotei</taxon>
        <taxon>Desulfurococcales</taxon>
        <taxon>Desulfurococcaceae</taxon>
        <taxon>Staphylothermus</taxon>
    </lineage>
</organism>
<evidence type="ECO:0000313" key="2">
    <source>
        <dbReference type="Proteomes" id="UP000000254"/>
    </source>
</evidence>
<dbReference type="PANTHER" id="PTHR42244:SF2">
    <property type="entry name" value="ANTITOXIN VAPB3-RELATED"/>
    <property type="match status" value="1"/>
</dbReference>
<name>A3DMB9_STAMF</name>
<reference evidence="1 2" key="2">
    <citation type="journal article" date="2009" name="Stand. Genomic Sci.">
        <title>Complete genome sequence of Staphylothermus marinus Stetter and Fiala 1986 type strain F1.</title>
        <authorList>
            <person name="Anderson I.J."/>
            <person name="Sun H."/>
            <person name="Lapidus A."/>
            <person name="Copeland A."/>
            <person name="Glavina Del Rio T."/>
            <person name="Tice H."/>
            <person name="Dalin E."/>
            <person name="Lucas S."/>
            <person name="Barry K."/>
            <person name="Land M."/>
            <person name="Richardson P."/>
            <person name="Huber H."/>
            <person name="Kyrpides N.C."/>
        </authorList>
    </citation>
    <scope>NUCLEOTIDE SEQUENCE [LARGE SCALE GENOMIC DNA]</scope>
    <source>
        <strain evidence="2">ATCC 43588 / DSM 3639 / JCM 9404 / F1</strain>
    </source>
</reference>
<gene>
    <name evidence="1" type="ordered locus">Smar_0673</name>
</gene>
<dbReference type="RefSeq" id="WP_011838970.1">
    <property type="nucleotide sequence ID" value="NC_009033.1"/>
</dbReference>
<protein>
    <recommendedName>
        <fullName evidence="3">Antitoxin</fullName>
    </recommendedName>
</protein>
<dbReference type="Proteomes" id="UP000000254">
    <property type="component" value="Chromosome"/>
</dbReference>
<dbReference type="PANTHER" id="PTHR42244">
    <property type="entry name" value="ANTITOXIN VAPB3-RELATED"/>
    <property type="match status" value="1"/>
</dbReference>
<dbReference type="KEGG" id="smr:Smar_0673"/>
<proteinExistence type="predicted"/>